<dbReference type="OMA" id="TILEIEC"/>
<feature type="transmembrane region" description="Helical" evidence="5">
    <location>
        <begin position="181"/>
        <end position="204"/>
    </location>
</feature>
<sequence length="481" mass="55921">MSSCHYEEVRNDIDCEEDENESIQSILKQTFIASTIWVQYFMAGMCVGAPTVFIPQIRRESNSTIIIDDEMGSWLYSTSGFAMYPWIIILPIFTSRYGRKLPQLLAAVCSTAIFVILYYSQNPYHILISEVLQGFLYGGNITIRILMTTEYASTKYRGLFLSIKSACFFWGLWVANAIGTYFYWKNIAIVGFFCSIYTYSIVFWPESPSWLASKDRFEECKTSYRWLYGYNVHSEKKLQDLISWYNDRQDEVDFFKMLKDKEFYRPILLCMSTVIQYHLSGKVVCFLYILDIFKTITNDTATAYIAMLILDGVSVFGMYFGSYLSKVLKRRTLYMSSSFIAVFFLLIISIYLYLVRFSIVTENKYITIGLLAIYTVSISCGPMILCLSIYGEFIPLRFQLYSYMITGLTFAVFFSAVVKLTPSILATFGVHGTFLFYFITFSLCTVHLYIYLPETNNKTHKDIELFFKQDKIKMAERKPLR</sequence>
<dbReference type="AlphaFoldDB" id="A0A8B8HEC6"/>
<dbReference type="InterPro" id="IPR005828">
    <property type="entry name" value="MFS_sugar_transport-like"/>
</dbReference>
<name>A0A8B8HEC6_VANTA</name>
<evidence type="ECO:0000313" key="8">
    <source>
        <dbReference type="RefSeq" id="XP_026483159.2"/>
    </source>
</evidence>
<dbReference type="RefSeq" id="XP_026483159.2">
    <property type="nucleotide sequence ID" value="XM_026627374.2"/>
</dbReference>
<dbReference type="Pfam" id="PF00083">
    <property type="entry name" value="Sugar_tr"/>
    <property type="match status" value="1"/>
</dbReference>
<keyword evidence="4 5" id="KW-0472">Membrane</keyword>
<dbReference type="PROSITE" id="PS50850">
    <property type="entry name" value="MFS"/>
    <property type="match status" value="1"/>
</dbReference>
<dbReference type="PANTHER" id="PTHR48021">
    <property type="match status" value="1"/>
</dbReference>
<feature type="transmembrane region" description="Helical" evidence="5">
    <location>
        <begin position="126"/>
        <end position="146"/>
    </location>
</feature>
<dbReference type="OrthoDB" id="5290825at2759"/>
<gene>
    <name evidence="8" type="primary">LOC113391412</name>
</gene>
<dbReference type="SUPFAM" id="SSF103473">
    <property type="entry name" value="MFS general substrate transporter"/>
    <property type="match status" value="1"/>
</dbReference>
<evidence type="ECO:0000256" key="3">
    <source>
        <dbReference type="ARBA" id="ARBA00022989"/>
    </source>
</evidence>
<accession>A0A8B8HEC6</accession>
<dbReference type="InterPro" id="IPR036259">
    <property type="entry name" value="MFS_trans_sf"/>
</dbReference>
<evidence type="ECO:0000259" key="6">
    <source>
        <dbReference type="PROSITE" id="PS50850"/>
    </source>
</evidence>
<organism evidence="7 8">
    <name type="scientific">Vanessa tameamea</name>
    <name type="common">Kamehameha butterfly</name>
    <dbReference type="NCBI Taxonomy" id="334116"/>
    <lineage>
        <taxon>Eukaryota</taxon>
        <taxon>Metazoa</taxon>
        <taxon>Ecdysozoa</taxon>
        <taxon>Arthropoda</taxon>
        <taxon>Hexapoda</taxon>
        <taxon>Insecta</taxon>
        <taxon>Pterygota</taxon>
        <taxon>Neoptera</taxon>
        <taxon>Endopterygota</taxon>
        <taxon>Lepidoptera</taxon>
        <taxon>Glossata</taxon>
        <taxon>Ditrysia</taxon>
        <taxon>Papilionoidea</taxon>
        <taxon>Nymphalidae</taxon>
        <taxon>Nymphalinae</taxon>
        <taxon>Vanessa</taxon>
    </lineage>
</organism>
<evidence type="ECO:0000256" key="5">
    <source>
        <dbReference type="SAM" id="Phobius"/>
    </source>
</evidence>
<keyword evidence="7" id="KW-1185">Reference proteome</keyword>
<evidence type="ECO:0000256" key="1">
    <source>
        <dbReference type="ARBA" id="ARBA00004141"/>
    </source>
</evidence>
<feature type="transmembrane region" description="Helical" evidence="5">
    <location>
        <begin position="333"/>
        <end position="354"/>
    </location>
</feature>
<keyword evidence="3 5" id="KW-1133">Transmembrane helix</keyword>
<evidence type="ECO:0000256" key="4">
    <source>
        <dbReference type="ARBA" id="ARBA00023136"/>
    </source>
</evidence>
<dbReference type="Proteomes" id="UP001652626">
    <property type="component" value="Chromosome 31"/>
</dbReference>
<feature type="transmembrane region" description="Helical" evidence="5">
    <location>
        <begin position="31"/>
        <end position="54"/>
    </location>
</feature>
<dbReference type="InterPro" id="IPR020846">
    <property type="entry name" value="MFS_dom"/>
</dbReference>
<protein>
    <submittedName>
        <fullName evidence="8">Facilitated trehalose transporter Tret1-like</fullName>
    </submittedName>
</protein>
<dbReference type="GO" id="GO:0016020">
    <property type="term" value="C:membrane"/>
    <property type="evidence" value="ECO:0007669"/>
    <property type="project" value="UniProtKB-SubCell"/>
</dbReference>
<comment type="subcellular location">
    <subcellularLocation>
        <location evidence="1">Membrane</location>
        <topology evidence="1">Multi-pass membrane protein</topology>
    </subcellularLocation>
</comment>
<feature type="transmembrane region" description="Helical" evidence="5">
    <location>
        <begin position="74"/>
        <end position="94"/>
    </location>
</feature>
<reference evidence="8" key="1">
    <citation type="submission" date="2025-08" db="UniProtKB">
        <authorList>
            <consortium name="RefSeq"/>
        </authorList>
    </citation>
    <scope>IDENTIFICATION</scope>
    <source>
        <tissue evidence="8">Whole body</tissue>
    </source>
</reference>
<dbReference type="InterPro" id="IPR050549">
    <property type="entry name" value="MFS_Trehalose_Transporter"/>
</dbReference>
<feature type="transmembrane region" description="Helical" evidence="5">
    <location>
        <begin position="101"/>
        <end position="120"/>
    </location>
</feature>
<feature type="transmembrane region" description="Helical" evidence="5">
    <location>
        <begin position="158"/>
        <end position="175"/>
    </location>
</feature>
<proteinExistence type="predicted"/>
<feature type="domain" description="Major facilitator superfamily (MFS) profile" evidence="6">
    <location>
        <begin position="32"/>
        <end position="456"/>
    </location>
</feature>
<evidence type="ECO:0000313" key="7">
    <source>
        <dbReference type="Proteomes" id="UP001652626"/>
    </source>
</evidence>
<dbReference type="GO" id="GO:0022857">
    <property type="term" value="F:transmembrane transporter activity"/>
    <property type="evidence" value="ECO:0007669"/>
    <property type="project" value="InterPro"/>
</dbReference>
<feature type="transmembrane region" description="Helical" evidence="5">
    <location>
        <begin position="366"/>
        <end position="388"/>
    </location>
</feature>
<feature type="transmembrane region" description="Helical" evidence="5">
    <location>
        <begin position="266"/>
        <end position="289"/>
    </location>
</feature>
<feature type="transmembrane region" description="Helical" evidence="5">
    <location>
        <begin position="301"/>
        <end position="321"/>
    </location>
</feature>
<dbReference type="PANTHER" id="PTHR48021:SF68">
    <property type="entry name" value="MAJOR FACILITATOR SUPERFAMILY (MFS) PROFILE DOMAIN-CONTAINING PROTEIN"/>
    <property type="match status" value="1"/>
</dbReference>
<dbReference type="GeneID" id="113391412"/>
<evidence type="ECO:0000256" key="2">
    <source>
        <dbReference type="ARBA" id="ARBA00022692"/>
    </source>
</evidence>
<keyword evidence="2 5" id="KW-0812">Transmembrane</keyword>
<feature type="transmembrane region" description="Helical" evidence="5">
    <location>
        <begin position="424"/>
        <end position="452"/>
    </location>
</feature>
<feature type="transmembrane region" description="Helical" evidence="5">
    <location>
        <begin position="400"/>
        <end position="418"/>
    </location>
</feature>
<dbReference type="Gene3D" id="1.20.1250.20">
    <property type="entry name" value="MFS general substrate transporter like domains"/>
    <property type="match status" value="1"/>
</dbReference>